<evidence type="ECO:0000256" key="11">
    <source>
        <dbReference type="SAM" id="SignalP"/>
    </source>
</evidence>
<sequence length="545" mass="57763">MARHGGSAGVPCLACLVHVDAAMPIVLFGESVTDQNCVCALEMAAMIDAIRDATNGRVAVVVTRNERTQDTPTQNQALVRVCEEMDKLTGNNHVSTQLVCNLIETNSATRMDEAVQEAAARWRVGTESILVVAPPRIATWAAVNTGCSAALLLVQPAHTNGTATITPTSDDDIGAPTSPLEVLQLFAARAAAQATVPCAVVKVAMELKRWRSLRRANMLPLVPQPLVTPQTPAQAGTVVFAPISFALAPLQAQLQATDAVLHKATDRHPCATNDDALTIATRDTYTIGARGDLPAACQRSLPRPVPLLDPWPNVQRVSFRSRMLMLTAKACAMATGCHAAVPDWSGPLTTPEQVVDACNQLGFPILLKADEACGTPRSHDMCAVSDASAVVDALLSVPLPCIAMRLVNHGEVFFKCYCIDARKDGEHDGGGDDDDLWCHASTLPSLPDAASLFRNAGRACVPFHALKSMPVAQAPPHNLPPPPADLLRTIAGHIARAFGLRWFGFDVISNPKGGVYVIDVNYLPSFGNAEGAPQALIAAVRAALL</sequence>
<dbReference type="EMBL" id="BNJQ01000018">
    <property type="protein sequence ID" value="GHP07729.1"/>
    <property type="molecule type" value="Genomic_DNA"/>
</dbReference>
<evidence type="ECO:0000256" key="1">
    <source>
        <dbReference type="ARBA" id="ARBA00001946"/>
    </source>
</evidence>
<dbReference type="GO" id="GO:0052725">
    <property type="term" value="F:inositol-1,3,4-trisphosphate 6-kinase activity"/>
    <property type="evidence" value="ECO:0007669"/>
    <property type="project" value="InterPro"/>
</dbReference>
<dbReference type="GO" id="GO:0005737">
    <property type="term" value="C:cytoplasm"/>
    <property type="evidence" value="ECO:0007669"/>
    <property type="project" value="TreeGrafter"/>
</dbReference>
<evidence type="ECO:0000256" key="2">
    <source>
        <dbReference type="ARBA" id="ARBA00009601"/>
    </source>
</evidence>
<evidence type="ECO:0000256" key="10">
    <source>
        <dbReference type="ARBA" id="ARBA00022842"/>
    </source>
</evidence>
<evidence type="ECO:0000256" key="5">
    <source>
        <dbReference type="ARBA" id="ARBA00022679"/>
    </source>
</evidence>
<evidence type="ECO:0000313" key="14">
    <source>
        <dbReference type="Proteomes" id="UP000660262"/>
    </source>
</evidence>
<feature type="domain" description="Inositol 1,3,4-trisphosphate 5/6-kinase ATP-grasp" evidence="12">
    <location>
        <begin position="357"/>
        <end position="419"/>
    </location>
</feature>
<dbReference type="GO" id="GO:0047325">
    <property type="term" value="F:inositol-3,4,5,6-tetrakisphosphate 1-kinase activity"/>
    <property type="evidence" value="ECO:0007669"/>
    <property type="project" value="InterPro"/>
</dbReference>
<dbReference type="Gene3D" id="3.30.470.20">
    <property type="entry name" value="ATP-grasp fold, B domain"/>
    <property type="match status" value="1"/>
</dbReference>
<dbReference type="PANTHER" id="PTHR14217:SF1">
    <property type="entry name" value="INOSITOL-TETRAKISPHOSPHATE 1-KINASE"/>
    <property type="match status" value="1"/>
</dbReference>
<dbReference type="EC" id="2.7.1.159" evidence="4"/>
<name>A0A830HRW3_9CHLO</name>
<organism evidence="13 14">
    <name type="scientific">Pycnococcus provasolii</name>
    <dbReference type="NCBI Taxonomy" id="41880"/>
    <lineage>
        <taxon>Eukaryota</taxon>
        <taxon>Viridiplantae</taxon>
        <taxon>Chlorophyta</taxon>
        <taxon>Pseudoscourfieldiophyceae</taxon>
        <taxon>Pseudoscourfieldiales</taxon>
        <taxon>Pycnococcaceae</taxon>
        <taxon>Pycnococcus</taxon>
    </lineage>
</organism>
<protein>
    <recommendedName>
        <fullName evidence="4">inositol-1,3,4-trisphosphate 5/6-kinase</fullName>
        <ecNumber evidence="4">2.7.1.159</ecNumber>
    </recommendedName>
</protein>
<keyword evidence="11" id="KW-0732">Signal</keyword>
<dbReference type="Proteomes" id="UP000660262">
    <property type="component" value="Unassembled WGS sequence"/>
</dbReference>
<evidence type="ECO:0000256" key="9">
    <source>
        <dbReference type="ARBA" id="ARBA00022840"/>
    </source>
</evidence>
<keyword evidence="7" id="KW-0547">Nucleotide-binding</keyword>
<keyword evidence="10" id="KW-0460">Magnesium</keyword>
<dbReference type="PANTHER" id="PTHR14217">
    <property type="entry name" value="INOSITOL-TETRAKISPHOSPHATE 1-KINASE"/>
    <property type="match status" value="1"/>
</dbReference>
<dbReference type="GO" id="GO:0000287">
    <property type="term" value="F:magnesium ion binding"/>
    <property type="evidence" value="ECO:0007669"/>
    <property type="project" value="InterPro"/>
</dbReference>
<evidence type="ECO:0000256" key="7">
    <source>
        <dbReference type="ARBA" id="ARBA00022741"/>
    </source>
</evidence>
<evidence type="ECO:0000256" key="4">
    <source>
        <dbReference type="ARBA" id="ARBA00012017"/>
    </source>
</evidence>
<feature type="domain" description="Inositol 1,3,4-trisphosphate 5/6-kinase ATP-grasp" evidence="12">
    <location>
        <begin position="481"/>
        <end position="530"/>
    </location>
</feature>
<evidence type="ECO:0000313" key="13">
    <source>
        <dbReference type="EMBL" id="GHP07729.1"/>
    </source>
</evidence>
<keyword evidence="5" id="KW-0808">Transferase</keyword>
<keyword evidence="14" id="KW-1185">Reference proteome</keyword>
<dbReference type="GO" id="GO:0005524">
    <property type="term" value="F:ATP binding"/>
    <property type="evidence" value="ECO:0007669"/>
    <property type="project" value="UniProtKB-KW"/>
</dbReference>
<evidence type="ECO:0000259" key="12">
    <source>
        <dbReference type="Pfam" id="PF05770"/>
    </source>
</evidence>
<comment type="cofactor">
    <cofactor evidence="1">
        <name>Mg(2+)</name>
        <dbReference type="ChEBI" id="CHEBI:18420"/>
    </cofactor>
</comment>
<dbReference type="InterPro" id="IPR008656">
    <property type="entry name" value="Inositol_tetrakis-P_1-kinase"/>
</dbReference>
<proteinExistence type="inferred from homology"/>
<dbReference type="AlphaFoldDB" id="A0A830HRW3"/>
<dbReference type="InterPro" id="IPR040464">
    <property type="entry name" value="InsP(3)kin_ATP-grasp"/>
</dbReference>
<keyword evidence="6" id="KW-0479">Metal-binding</keyword>
<gene>
    <name evidence="13" type="ORF">PPROV_000647100</name>
</gene>
<comment type="similarity">
    <text evidence="2">Belongs to the ITPK1 family.</text>
</comment>
<keyword evidence="9" id="KW-0067">ATP-binding</keyword>
<dbReference type="GO" id="GO:0032957">
    <property type="term" value="P:inositol trisphosphate metabolic process"/>
    <property type="evidence" value="ECO:0007669"/>
    <property type="project" value="InterPro"/>
</dbReference>
<comment type="caution">
    <text evidence="13">The sequence shown here is derived from an EMBL/GenBank/DDBJ whole genome shotgun (WGS) entry which is preliminary data.</text>
</comment>
<accession>A0A830HRW3</accession>
<reference evidence="13" key="1">
    <citation type="submission" date="2020-10" db="EMBL/GenBank/DDBJ databases">
        <title>Unveiling of a novel bifunctional photoreceptor, Dualchrome1, isolated from a cosmopolitan green alga.</title>
        <authorList>
            <person name="Suzuki S."/>
            <person name="Kawachi M."/>
        </authorList>
    </citation>
    <scope>NUCLEOTIDE SEQUENCE</scope>
    <source>
        <strain evidence="13">NIES 2893</strain>
    </source>
</reference>
<feature type="chain" id="PRO_5032410422" description="inositol-1,3,4-trisphosphate 5/6-kinase" evidence="11">
    <location>
        <begin position="23"/>
        <end position="545"/>
    </location>
</feature>
<dbReference type="SUPFAM" id="SSF56059">
    <property type="entry name" value="Glutathione synthetase ATP-binding domain-like"/>
    <property type="match status" value="1"/>
</dbReference>
<feature type="signal peptide" evidence="11">
    <location>
        <begin position="1"/>
        <end position="22"/>
    </location>
</feature>
<evidence type="ECO:0000256" key="3">
    <source>
        <dbReference type="ARBA" id="ARBA00011245"/>
    </source>
</evidence>
<dbReference type="GO" id="GO:0052726">
    <property type="term" value="F:inositol-1,3,4-trisphosphate 5-kinase activity"/>
    <property type="evidence" value="ECO:0007669"/>
    <property type="project" value="InterPro"/>
</dbReference>
<comment type="subunit">
    <text evidence="3">Monomer.</text>
</comment>
<evidence type="ECO:0000256" key="6">
    <source>
        <dbReference type="ARBA" id="ARBA00022723"/>
    </source>
</evidence>
<dbReference type="Pfam" id="PF05770">
    <property type="entry name" value="Ins134_P3_kin"/>
    <property type="match status" value="2"/>
</dbReference>
<dbReference type="OrthoDB" id="25308at2759"/>
<keyword evidence="8" id="KW-0418">Kinase</keyword>
<evidence type="ECO:0000256" key="8">
    <source>
        <dbReference type="ARBA" id="ARBA00022777"/>
    </source>
</evidence>